<reference evidence="2 3" key="1">
    <citation type="submission" date="2019-11" db="EMBL/GenBank/DDBJ databases">
        <title>The genome sequence of Methylocystis heyeri.</title>
        <authorList>
            <person name="Oshkin I.Y."/>
            <person name="Miroshnikov K."/>
            <person name="Dedysh S.N."/>
        </authorList>
    </citation>
    <scope>NUCLEOTIDE SEQUENCE [LARGE SCALE GENOMIC DNA]</scope>
    <source>
        <strain evidence="2 3">H2</strain>
    </source>
</reference>
<dbReference type="OrthoDB" id="9157196at2"/>
<dbReference type="Gene3D" id="1.10.645.10">
    <property type="entry name" value="Cytochrome-c3 Hydrogenase, chain B"/>
    <property type="match status" value="1"/>
</dbReference>
<dbReference type="RefSeq" id="WP_136494667.1">
    <property type="nucleotide sequence ID" value="NZ_CP046052.1"/>
</dbReference>
<keyword evidence="1" id="KW-0408">Iron</keyword>
<comment type="cofactor">
    <cofactor evidence="1">
        <name>Ni(2+)</name>
        <dbReference type="ChEBI" id="CHEBI:49786"/>
    </cofactor>
</comment>
<dbReference type="GO" id="GO:0016151">
    <property type="term" value="F:nickel cation binding"/>
    <property type="evidence" value="ECO:0007669"/>
    <property type="project" value="InterPro"/>
</dbReference>
<feature type="binding site" evidence="1">
    <location>
        <position position="305"/>
    </location>
    <ligand>
        <name>Mg(2+)</name>
        <dbReference type="ChEBI" id="CHEBI:18420"/>
    </ligand>
</feature>
<organism evidence="2 3">
    <name type="scientific">Methylocystis heyeri</name>
    <dbReference type="NCBI Taxonomy" id="391905"/>
    <lineage>
        <taxon>Bacteria</taxon>
        <taxon>Pseudomonadati</taxon>
        <taxon>Pseudomonadota</taxon>
        <taxon>Alphaproteobacteria</taxon>
        <taxon>Hyphomicrobiales</taxon>
        <taxon>Methylocystaceae</taxon>
        <taxon>Methylocystis</taxon>
    </lineage>
</organism>
<dbReference type="Proteomes" id="UP000309061">
    <property type="component" value="Chromosome"/>
</dbReference>
<feature type="binding site" evidence="1">
    <location>
        <position position="347"/>
    </location>
    <ligand>
        <name>Ni(2+)</name>
        <dbReference type="ChEBI" id="CHEBI:49786"/>
    </ligand>
</feature>
<name>A0A6B8KBG5_9HYPH</name>
<evidence type="ECO:0000256" key="1">
    <source>
        <dbReference type="PIRSR" id="PIRSR601501-1"/>
    </source>
</evidence>
<dbReference type="KEGG" id="mhey:H2LOC_000845"/>
<gene>
    <name evidence="2" type="ORF">H2LOC_000845</name>
</gene>
<keyword evidence="1" id="KW-0460">Magnesium</keyword>
<proteinExistence type="predicted"/>
<dbReference type="InterPro" id="IPR050867">
    <property type="entry name" value="NiFe/NiFeSe_hydrgnase_LSU"/>
</dbReference>
<evidence type="ECO:0000313" key="3">
    <source>
        <dbReference type="Proteomes" id="UP000309061"/>
    </source>
</evidence>
<sequence length="360" mass="38276">MTAPLSVGTAIGIEAELLDGGRIRANITPRKTLGASRLLEGVAASAAPRLIETLFTLCAASQRIACEAALAAAQSLTINDAVRRRWARAIDAERVAELLRASVMDWPGAADRRACGLPLREALKAARSACAESCDEAAIHAALRQSALALGAPLCADRPPEGWFALLWRDVASLAEPAPFPAEVDFLAGGDAERVHLALRKGGSEFVSRPHLPGRAPETGVFARRFDLLRRDGDLLAARLQARLIDIAQALEALNEPEGRGSGVGVVAIRSEGPGEGFAMVDSPRGFLCHRVELDSYGAIKNYDILAPTEWNFHPSGPFSAALAGARFGQSELHWLIGVHAALFDPCAPCAIQIREARHA</sequence>
<comment type="cofactor">
    <cofactor evidence="1">
        <name>Fe cation</name>
        <dbReference type="ChEBI" id="CHEBI:24875"/>
    </cofactor>
</comment>
<dbReference type="SUPFAM" id="SSF56762">
    <property type="entry name" value="HydB/Nqo4-like"/>
    <property type="match status" value="1"/>
</dbReference>
<dbReference type="PANTHER" id="PTHR42958:SF4">
    <property type="entry name" value="HYDROGENASE EXPRESSION_FORMATION PROTEIN HUPK"/>
    <property type="match status" value="1"/>
</dbReference>
<evidence type="ECO:0000313" key="2">
    <source>
        <dbReference type="EMBL" id="QGM44361.1"/>
    </source>
</evidence>
<dbReference type="InterPro" id="IPR029014">
    <property type="entry name" value="NiFe-Hase_large"/>
</dbReference>
<feature type="binding site" evidence="1">
    <location>
        <position position="350"/>
    </location>
    <ligand>
        <name>Fe cation</name>
        <dbReference type="ChEBI" id="CHEBI:24875"/>
    </ligand>
</feature>
<dbReference type="PANTHER" id="PTHR42958">
    <property type="entry name" value="HYDROGENASE-2 LARGE CHAIN"/>
    <property type="match status" value="1"/>
</dbReference>
<evidence type="ECO:0008006" key="4">
    <source>
        <dbReference type="Google" id="ProtNLM"/>
    </source>
</evidence>
<dbReference type="AlphaFoldDB" id="A0A6B8KBG5"/>
<keyword evidence="1" id="KW-0479">Metal-binding</keyword>
<protein>
    <recommendedName>
        <fullName evidence="4">Hydrogenase</fullName>
    </recommendedName>
</protein>
<dbReference type="InterPro" id="IPR001501">
    <property type="entry name" value="Ni-dep_hyd_lsu"/>
</dbReference>
<dbReference type="EMBL" id="CP046052">
    <property type="protein sequence ID" value="QGM44361.1"/>
    <property type="molecule type" value="Genomic_DNA"/>
</dbReference>
<keyword evidence="3" id="KW-1185">Reference proteome</keyword>
<dbReference type="Pfam" id="PF00374">
    <property type="entry name" value="NiFeSe_Hases"/>
    <property type="match status" value="1"/>
</dbReference>
<keyword evidence="1" id="KW-0533">Nickel</keyword>
<accession>A0A6B8KBG5</accession>